<gene>
    <name evidence="2" type="ORF">GHT09_008498</name>
    <name evidence="3" type="ORF">MONAX_5E035562</name>
</gene>
<feature type="compositionally biased region" description="Basic and acidic residues" evidence="1">
    <location>
        <begin position="77"/>
        <end position="90"/>
    </location>
</feature>
<feature type="region of interest" description="Disordered" evidence="1">
    <location>
        <begin position="72"/>
        <end position="93"/>
    </location>
</feature>
<proteinExistence type="predicted"/>
<reference evidence="3 4" key="1">
    <citation type="submission" date="2019-04" db="EMBL/GenBank/DDBJ databases">
        <authorList>
            <person name="Alioto T."/>
            <person name="Alioto T."/>
        </authorList>
    </citation>
    <scope>NUCLEOTIDE SEQUENCE [LARGE SCALE GENOMIC DNA]</scope>
</reference>
<reference evidence="2" key="2">
    <citation type="submission" date="2020-08" db="EMBL/GenBank/DDBJ databases">
        <authorList>
            <person name="Shumante A."/>
            <person name="Zimin A.V."/>
            <person name="Puiu D."/>
            <person name="Salzberg S.L."/>
        </authorList>
    </citation>
    <scope>NUCLEOTIDE SEQUENCE</scope>
    <source>
        <strain evidence="2">WC2-LM</strain>
        <tissue evidence="2">Liver</tissue>
    </source>
</reference>
<evidence type="ECO:0000313" key="2">
    <source>
        <dbReference type="EMBL" id="KAF7463846.1"/>
    </source>
</evidence>
<evidence type="ECO:0000313" key="4">
    <source>
        <dbReference type="Proteomes" id="UP000335636"/>
    </source>
</evidence>
<evidence type="ECO:0000256" key="1">
    <source>
        <dbReference type="SAM" id="MobiDB-lite"/>
    </source>
</evidence>
<keyword evidence="4" id="KW-1185">Reference proteome</keyword>
<dbReference type="AlphaFoldDB" id="A0A5E4A587"/>
<dbReference type="Proteomes" id="UP000335636">
    <property type="component" value="Unassembled WGS sequence"/>
</dbReference>
<accession>A0A5E4A587</accession>
<dbReference type="Proteomes" id="UP000662637">
    <property type="component" value="Unassembled WGS sequence"/>
</dbReference>
<evidence type="ECO:0000313" key="3">
    <source>
        <dbReference type="EMBL" id="VTJ52076.1"/>
    </source>
</evidence>
<dbReference type="EMBL" id="CABDUW010000013">
    <property type="protein sequence ID" value="VTJ52076.1"/>
    <property type="molecule type" value="Genomic_DNA"/>
</dbReference>
<protein>
    <submittedName>
        <fullName evidence="3">Uncharacterized protein</fullName>
    </submittedName>
</protein>
<organism evidence="3 4">
    <name type="scientific">Marmota monax</name>
    <name type="common">Woodchuck</name>
    <dbReference type="NCBI Taxonomy" id="9995"/>
    <lineage>
        <taxon>Eukaryota</taxon>
        <taxon>Metazoa</taxon>
        <taxon>Chordata</taxon>
        <taxon>Craniata</taxon>
        <taxon>Vertebrata</taxon>
        <taxon>Euteleostomi</taxon>
        <taxon>Mammalia</taxon>
        <taxon>Eutheria</taxon>
        <taxon>Euarchontoglires</taxon>
        <taxon>Glires</taxon>
        <taxon>Rodentia</taxon>
        <taxon>Sciuromorpha</taxon>
        <taxon>Sciuridae</taxon>
        <taxon>Xerinae</taxon>
        <taxon>Marmotini</taxon>
        <taxon>Marmota</taxon>
    </lineage>
</organism>
<dbReference type="EMBL" id="WJEC01008114">
    <property type="protein sequence ID" value="KAF7463846.1"/>
    <property type="molecule type" value="Genomic_DNA"/>
</dbReference>
<name>A0A5E4A587_MARMO</name>
<sequence>MEVLGGGGGGRHAWLEHPYEQRCGGNPWLKTRAHVEECLELRLQKEDPLPRAPERGFPGQRRDGLRELHRYQLGRGPRAEESITEDDKRSLSPHAENVFVALTADPMVTTLNS</sequence>